<reference evidence="2 3" key="1">
    <citation type="journal article" date="2016" name="Nat. Commun.">
        <title>Thousands of microbial genomes shed light on interconnected biogeochemical processes in an aquifer system.</title>
        <authorList>
            <person name="Anantharaman K."/>
            <person name="Brown C.T."/>
            <person name="Hug L.A."/>
            <person name="Sharon I."/>
            <person name="Castelle C.J."/>
            <person name="Probst A.J."/>
            <person name="Thomas B.C."/>
            <person name="Singh A."/>
            <person name="Wilkins M.J."/>
            <person name="Karaoz U."/>
            <person name="Brodie E.L."/>
            <person name="Williams K.H."/>
            <person name="Hubbard S.S."/>
            <person name="Banfield J.F."/>
        </authorList>
    </citation>
    <scope>NUCLEOTIDE SEQUENCE [LARGE SCALE GENOMIC DNA]</scope>
</reference>
<gene>
    <name evidence="2" type="ORF">A2493_02760</name>
</gene>
<proteinExistence type="predicted"/>
<evidence type="ECO:0000313" key="3">
    <source>
        <dbReference type="Proteomes" id="UP000178349"/>
    </source>
</evidence>
<keyword evidence="1" id="KW-0472">Membrane</keyword>
<comment type="caution">
    <text evidence="2">The sequence shown here is derived from an EMBL/GenBank/DDBJ whole genome shotgun (WGS) entry which is preliminary data.</text>
</comment>
<keyword evidence="1" id="KW-1133">Transmembrane helix</keyword>
<organism evidence="2 3">
    <name type="scientific">Candidatus Magasanikbacteria bacterium RIFOXYC12_FULL_33_11</name>
    <dbReference type="NCBI Taxonomy" id="1798701"/>
    <lineage>
        <taxon>Bacteria</taxon>
        <taxon>Candidatus Magasanikiibacteriota</taxon>
    </lineage>
</organism>
<dbReference type="AlphaFoldDB" id="A0A1F6NMC0"/>
<name>A0A1F6NMC0_9BACT</name>
<keyword evidence="1" id="KW-0812">Transmembrane</keyword>
<protein>
    <submittedName>
        <fullName evidence="2">Uncharacterized protein</fullName>
    </submittedName>
</protein>
<sequence>MNIKMSVMKKEKYEGYIDTSGDFSNANLKRAEFFLKHKILFRNIITGILIAWCIFSILFSLFFIGKYFIFDYERDRLNSLQMVNVGVSKTVIQRNQPQQIDVGQGNVFQSSKDKYDFGVEISNPNEAWIASVNYHVVYSGGQTENKNEIFLPGEKRYLVEFGISSSGENRPTGLELKIDNVSWNRVDAHDFPNPIDYISQRKNFSLENINFEAFGGNDTFIGKLLSFDLTNNTLFGYKEARFIIVLRNYGNVVGFMPLYISDFSALATQNIRFSLFNNNLSVDEVEVQPVLNVFDDNIYMSL</sequence>
<dbReference type="Proteomes" id="UP000178349">
    <property type="component" value="Unassembled WGS sequence"/>
</dbReference>
<evidence type="ECO:0000256" key="1">
    <source>
        <dbReference type="SAM" id="Phobius"/>
    </source>
</evidence>
<evidence type="ECO:0000313" key="2">
    <source>
        <dbReference type="EMBL" id="OGH85005.1"/>
    </source>
</evidence>
<dbReference type="EMBL" id="MFQW01000050">
    <property type="protein sequence ID" value="OGH85005.1"/>
    <property type="molecule type" value="Genomic_DNA"/>
</dbReference>
<feature type="transmembrane region" description="Helical" evidence="1">
    <location>
        <begin position="39"/>
        <end position="64"/>
    </location>
</feature>
<accession>A0A1F6NMC0</accession>